<dbReference type="Pfam" id="PF04138">
    <property type="entry name" value="GtrA_DPMS_TM"/>
    <property type="match status" value="1"/>
</dbReference>
<evidence type="ECO:0000256" key="6">
    <source>
        <dbReference type="SAM" id="Phobius"/>
    </source>
</evidence>
<dbReference type="RefSeq" id="WP_092287059.1">
    <property type="nucleotide sequence ID" value="NZ_FOPJ01000017.1"/>
</dbReference>
<dbReference type="PANTHER" id="PTHR38459">
    <property type="entry name" value="PROPHAGE BACTOPRENOL-LINKED GLUCOSE TRANSLOCASE HOMOLOG"/>
    <property type="match status" value="1"/>
</dbReference>
<evidence type="ECO:0000313" key="8">
    <source>
        <dbReference type="EMBL" id="SFG82551.1"/>
    </source>
</evidence>
<keyword evidence="9" id="KW-1185">Reference proteome</keyword>
<evidence type="ECO:0000256" key="5">
    <source>
        <dbReference type="ARBA" id="ARBA00023136"/>
    </source>
</evidence>
<dbReference type="GO" id="GO:0005886">
    <property type="term" value="C:plasma membrane"/>
    <property type="evidence" value="ECO:0007669"/>
    <property type="project" value="TreeGrafter"/>
</dbReference>
<evidence type="ECO:0000259" key="7">
    <source>
        <dbReference type="Pfam" id="PF04138"/>
    </source>
</evidence>
<dbReference type="GO" id="GO:0000271">
    <property type="term" value="P:polysaccharide biosynthetic process"/>
    <property type="evidence" value="ECO:0007669"/>
    <property type="project" value="InterPro"/>
</dbReference>
<keyword evidence="5 6" id="KW-0472">Membrane</keyword>
<dbReference type="PANTHER" id="PTHR38459:SF6">
    <property type="entry name" value="ARABINOGALACTAN BIOSYNTHESIS RECRUITING PROTEIN RV3789"/>
    <property type="match status" value="1"/>
</dbReference>
<organism evidence="8 9">
    <name type="scientific">Corynebacterium spheniscorum</name>
    <dbReference type="NCBI Taxonomy" id="185761"/>
    <lineage>
        <taxon>Bacteria</taxon>
        <taxon>Bacillati</taxon>
        <taxon>Actinomycetota</taxon>
        <taxon>Actinomycetes</taxon>
        <taxon>Mycobacteriales</taxon>
        <taxon>Corynebacteriaceae</taxon>
        <taxon>Corynebacterium</taxon>
    </lineage>
</organism>
<dbReference type="Proteomes" id="UP000199065">
    <property type="component" value="Unassembled WGS sequence"/>
</dbReference>
<keyword evidence="4 6" id="KW-1133">Transmembrane helix</keyword>
<dbReference type="STRING" id="185761.SAMN05660282_02067"/>
<evidence type="ECO:0000256" key="3">
    <source>
        <dbReference type="ARBA" id="ARBA00022692"/>
    </source>
</evidence>
<sequence length="148" mass="16158">MPQPVEGKPQVRAANATGLQTQASRFIISGGISAVFDYGLTTILQSGFGFAPTPARAGGVLLGTAVAYLINRRWTFQAAPSARRFLAVVVLYLLTFFLNIGLYKVAFHLLESWGVSEWIAITAAFVFAQGITTVVNFLVQRIFIFKVR</sequence>
<name>A0A1I2V614_9CORY</name>
<dbReference type="AlphaFoldDB" id="A0A1I2V614"/>
<protein>
    <submittedName>
        <fullName evidence="8">Putative flippase GtrA (Transmembrane translocase of bactoprenol-linked glucose)</fullName>
    </submittedName>
</protein>
<dbReference type="EMBL" id="FOPJ01000017">
    <property type="protein sequence ID" value="SFG82551.1"/>
    <property type="molecule type" value="Genomic_DNA"/>
</dbReference>
<evidence type="ECO:0000256" key="1">
    <source>
        <dbReference type="ARBA" id="ARBA00004141"/>
    </source>
</evidence>
<reference evidence="8 9" key="1">
    <citation type="submission" date="2016-10" db="EMBL/GenBank/DDBJ databases">
        <authorList>
            <person name="de Groot N.N."/>
        </authorList>
    </citation>
    <scope>NUCLEOTIDE SEQUENCE [LARGE SCALE GENOMIC DNA]</scope>
    <source>
        <strain>J11</strain>
        <strain evidence="9">PG 39</strain>
    </source>
</reference>
<evidence type="ECO:0000256" key="2">
    <source>
        <dbReference type="ARBA" id="ARBA00009399"/>
    </source>
</evidence>
<evidence type="ECO:0000256" key="4">
    <source>
        <dbReference type="ARBA" id="ARBA00022989"/>
    </source>
</evidence>
<comment type="similarity">
    <text evidence="2">Belongs to the GtrA family.</text>
</comment>
<feature type="domain" description="GtrA/DPMS transmembrane" evidence="7">
    <location>
        <begin position="25"/>
        <end position="145"/>
    </location>
</feature>
<feature type="transmembrane region" description="Helical" evidence="6">
    <location>
        <begin position="85"/>
        <end position="106"/>
    </location>
</feature>
<dbReference type="InterPro" id="IPR007267">
    <property type="entry name" value="GtrA_DPMS_TM"/>
</dbReference>
<feature type="transmembrane region" description="Helical" evidence="6">
    <location>
        <begin position="118"/>
        <end position="139"/>
    </location>
</feature>
<keyword evidence="3 6" id="KW-0812">Transmembrane</keyword>
<dbReference type="InterPro" id="IPR051401">
    <property type="entry name" value="GtrA_CellWall_Glycosyl"/>
</dbReference>
<gene>
    <name evidence="8" type="ORF">SAMN05660282_02067</name>
</gene>
<evidence type="ECO:0000313" key="9">
    <source>
        <dbReference type="Proteomes" id="UP000199065"/>
    </source>
</evidence>
<accession>A0A1I2V614</accession>
<comment type="subcellular location">
    <subcellularLocation>
        <location evidence="1">Membrane</location>
        <topology evidence="1">Multi-pass membrane protein</topology>
    </subcellularLocation>
</comment>
<proteinExistence type="inferred from homology"/>
<dbReference type="OrthoDB" id="3828151at2"/>